<evidence type="ECO:0000256" key="3">
    <source>
        <dbReference type="SAM" id="MobiDB-lite"/>
    </source>
</evidence>
<evidence type="ECO:0000256" key="2">
    <source>
        <dbReference type="ARBA" id="ARBA00022837"/>
    </source>
</evidence>
<dbReference type="RefSeq" id="XP_009822813.1">
    <property type="nucleotide sequence ID" value="XM_009824511.1"/>
</dbReference>
<dbReference type="CDD" id="cd00051">
    <property type="entry name" value="EFh"/>
    <property type="match status" value="1"/>
</dbReference>
<feature type="region of interest" description="Disordered" evidence="3">
    <location>
        <begin position="400"/>
        <end position="424"/>
    </location>
</feature>
<dbReference type="GO" id="GO:0019900">
    <property type="term" value="F:kinase binding"/>
    <property type="evidence" value="ECO:0007669"/>
    <property type="project" value="InterPro"/>
</dbReference>
<reference evidence="5" key="1">
    <citation type="submission" date="2013-12" db="EMBL/GenBank/DDBJ databases">
        <title>The Genome Sequence of Aphanomyces astaci APO3.</title>
        <authorList>
            <consortium name="The Broad Institute Genomics Platform"/>
            <person name="Russ C."/>
            <person name="Tyler B."/>
            <person name="van West P."/>
            <person name="Dieguez-Uribeondo J."/>
            <person name="Young S.K."/>
            <person name="Zeng Q."/>
            <person name="Gargeya S."/>
            <person name="Fitzgerald M."/>
            <person name="Abouelleil A."/>
            <person name="Alvarado L."/>
            <person name="Chapman S.B."/>
            <person name="Gainer-Dewar J."/>
            <person name="Goldberg J."/>
            <person name="Griggs A."/>
            <person name="Gujja S."/>
            <person name="Hansen M."/>
            <person name="Howarth C."/>
            <person name="Imamovic A."/>
            <person name="Ireland A."/>
            <person name="Larimer J."/>
            <person name="McCowan C."/>
            <person name="Murphy C."/>
            <person name="Pearson M."/>
            <person name="Poon T.W."/>
            <person name="Priest M."/>
            <person name="Roberts A."/>
            <person name="Saif S."/>
            <person name="Shea T."/>
            <person name="Sykes S."/>
            <person name="Wortman J."/>
            <person name="Nusbaum C."/>
            <person name="Birren B."/>
        </authorList>
    </citation>
    <scope>NUCLEOTIDE SEQUENCE [LARGE SCALE GENOMIC DNA]</scope>
    <source>
        <strain evidence="5">APO3</strain>
    </source>
</reference>
<dbReference type="PANTHER" id="PTHR23056">
    <property type="entry name" value="CALCINEURIN B"/>
    <property type="match status" value="1"/>
</dbReference>
<evidence type="ECO:0000313" key="5">
    <source>
        <dbReference type="EMBL" id="ETV87950.1"/>
    </source>
</evidence>
<name>W4H7D9_APHAT</name>
<dbReference type="Gene3D" id="1.10.238.10">
    <property type="entry name" value="EF-hand"/>
    <property type="match status" value="1"/>
</dbReference>
<dbReference type="STRING" id="112090.W4H7D9"/>
<evidence type="ECO:0000259" key="4">
    <source>
        <dbReference type="PROSITE" id="PS50222"/>
    </source>
</evidence>
<keyword evidence="1" id="KW-0677">Repeat</keyword>
<organism evidence="5">
    <name type="scientific">Aphanomyces astaci</name>
    <name type="common">Crayfish plague agent</name>
    <dbReference type="NCBI Taxonomy" id="112090"/>
    <lineage>
        <taxon>Eukaryota</taxon>
        <taxon>Sar</taxon>
        <taxon>Stramenopiles</taxon>
        <taxon>Oomycota</taxon>
        <taxon>Saprolegniomycetes</taxon>
        <taxon>Saprolegniales</taxon>
        <taxon>Verrucalvaceae</taxon>
        <taxon>Aphanomyces</taxon>
    </lineage>
</organism>
<dbReference type="AlphaFoldDB" id="W4H7D9"/>
<dbReference type="PROSITE" id="PS00018">
    <property type="entry name" value="EF_HAND_1"/>
    <property type="match status" value="2"/>
</dbReference>
<accession>W4H7D9</accession>
<feature type="domain" description="EF-hand" evidence="4">
    <location>
        <begin position="304"/>
        <end position="339"/>
    </location>
</feature>
<keyword evidence="2" id="KW-0106">Calcium</keyword>
<feature type="domain" description="EF-hand" evidence="4">
    <location>
        <begin position="268"/>
        <end position="303"/>
    </location>
</feature>
<dbReference type="PROSITE" id="PS50222">
    <property type="entry name" value="EF_HAND_2"/>
    <property type="match status" value="2"/>
</dbReference>
<dbReference type="InterPro" id="IPR018247">
    <property type="entry name" value="EF_Hand_1_Ca_BS"/>
</dbReference>
<dbReference type="Pfam" id="PF13202">
    <property type="entry name" value="EF-hand_5"/>
    <property type="match status" value="2"/>
</dbReference>
<dbReference type="PANTHER" id="PTHR23056:SF110">
    <property type="entry name" value="CALMODULIN"/>
    <property type="match status" value="1"/>
</dbReference>
<dbReference type="GO" id="GO:0005509">
    <property type="term" value="F:calcium ion binding"/>
    <property type="evidence" value="ECO:0007669"/>
    <property type="project" value="InterPro"/>
</dbReference>
<dbReference type="SUPFAM" id="SSF47473">
    <property type="entry name" value="EF-hand"/>
    <property type="match status" value="1"/>
</dbReference>
<evidence type="ECO:0000256" key="1">
    <source>
        <dbReference type="ARBA" id="ARBA00022737"/>
    </source>
</evidence>
<dbReference type="SMART" id="SM00054">
    <property type="entry name" value="EFh"/>
    <property type="match status" value="2"/>
</dbReference>
<dbReference type="InterPro" id="IPR011992">
    <property type="entry name" value="EF-hand-dom_pair"/>
</dbReference>
<dbReference type="OrthoDB" id="2122982at2759"/>
<proteinExistence type="predicted"/>
<sequence>MVLPKVDECRGGAAVVKRGRTLSKLLDAAGVIDANVAALRGLELSKLPFMEEMVPYRARRHPETLSTLARCTAYTIRKKALELQAQAPLAHDHTFFSNESQSNSLQHVPRRRPTPLRSIVRPTPPPSIILPEYASSHSSAVTSPKTKSLRITYRATPHPSTSPPKLALKFKRKRPSVGGGGPTGHSASRTKVPEVTQVACCHPTHIVTQYHGHLSDYNIEGLMADTGFSRAELYTMWSRFKALCSLSYTPKGVDQDTFRRGVPLLSIEDSLFVDRVFSILDEDKSGIIEWPEFIRAMSALEKGDLRDRIRFLFQVYDLNCDGTIGRDELATFFIASLMVNTPNDDLQEVTRQFVDEILFKLHPTGGGVVTSQDVINYIDQAPQDDIFTLFGRTMLTETDRRRAQEEHMTGATLDMDNNEDDDPA</sequence>
<protein>
    <recommendedName>
        <fullName evidence="4">EF-hand domain-containing protein</fullName>
    </recommendedName>
</protein>
<feature type="region of interest" description="Disordered" evidence="3">
    <location>
        <begin position="99"/>
        <end position="123"/>
    </location>
</feature>
<dbReference type="InterPro" id="IPR002048">
    <property type="entry name" value="EF_hand_dom"/>
</dbReference>
<dbReference type="InterPro" id="IPR045198">
    <property type="entry name" value="CNBL1-10"/>
</dbReference>
<dbReference type="GO" id="GO:0019722">
    <property type="term" value="P:calcium-mediated signaling"/>
    <property type="evidence" value="ECO:0007669"/>
    <property type="project" value="InterPro"/>
</dbReference>
<dbReference type="GeneID" id="20803347"/>
<dbReference type="VEuPathDB" id="FungiDB:H257_01351"/>
<dbReference type="PRINTS" id="PR00450">
    <property type="entry name" value="RECOVERIN"/>
</dbReference>
<gene>
    <name evidence="5" type="ORF">H257_01351</name>
</gene>
<dbReference type="EMBL" id="KI913115">
    <property type="protein sequence ID" value="ETV87950.1"/>
    <property type="molecule type" value="Genomic_DNA"/>
</dbReference>